<evidence type="ECO:0000259" key="1">
    <source>
        <dbReference type="Pfam" id="PF23544"/>
    </source>
</evidence>
<gene>
    <name evidence="2" type="ORF">ERS027646_02265</name>
    <name evidence="3" type="ORF">ERS027659_05156</name>
</gene>
<dbReference type="PANTHER" id="PTHR47585:SF1">
    <property type="entry name" value="DUF1446 DOMAIN-CONTAINING PROTEIN"/>
    <property type="match status" value="1"/>
</dbReference>
<protein>
    <submittedName>
        <fullName evidence="3">Protein of uncharacterized function (DUF1446)</fullName>
    </submittedName>
</protein>
<evidence type="ECO:0000313" key="5">
    <source>
        <dbReference type="Proteomes" id="UP000050164"/>
    </source>
</evidence>
<name>A0A655ARI3_MYCTX</name>
<dbReference type="Pfam" id="PF23544">
    <property type="entry name" value="AtuA_ferredoxin"/>
    <property type="match status" value="1"/>
</dbReference>
<dbReference type="AlphaFoldDB" id="A0A655ARI3"/>
<proteinExistence type="predicted"/>
<accession>A0A655ARI3</accession>
<evidence type="ECO:0000313" key="4">
    <source>
        <dbReference type="Proteomes" id="UP000048948"/>
    </source>
</evidence>
<reference evidence="4 5" key="1">
    <citation type="submission" date="2015-03" db="EMBL/GenBank/DDBJ databases">
        <authorList>
            <consortium name="Pathogen Informatics"/>
        </authorList>
    </citation>
    <scope>NUCLEOTIDE SEQUENCE [LARGE SCALE GENOMIC DNA]</scope>
    <source>
        <strain evidence="2 4">Bir 172</strain>
        <strain evidence="3 5">Bir 185</strain>
    </source>
</reference>
<organism evidence="3 5">
    <name type="scientific">Mycobacterium tuberculosis</name>
    <dbReference type="NCBI Taxonomy" id="1773"/>
    <lineage>
        <taxon>Bacteria</taxon>
        <taxon>Bacillati</taxon>
        <taxon>Actinomycetota</taxon>
        <taxon>Actinomycetes</taxon>
        <taxon>Mycobacteriales</taxon>
        <taxon>Mycobacteriaceae</taxon>
        <taxon>Mycobacterium</taxon>
        <taxon>Mycobacterium tuberculosis complex</taxon>
    </lineage>
</organism>
<dbReference type="InterPro" id="IPR056362">
    <property type="entry name" value="AtuA-like_ferredoxin_dom"/>
</dbReference>
<evidence type="ECO:0000313" key="2">
    <source>
        <dbReference type="EMBL" id="CKS67110.1"/>
    </source>
</evidence>
<dbReference type="Proteomes" id="UP000050164">
    <property type="component" value="Unassembled WGS sequence"/>
</dbReference>
<feature type="domain" description="AtuA-like ferredoxin-fold" evidence="1">
    <location>
        <begin position="2"/>
        <end position="42"/>
    </location>
</feature>
<dbReference type="PANTHER" id="PTHR47585">
    <property type="match status" value="1"/>
</dbReference>
<dbReference type="EMBL" id="CNFT01002476">
    <property type="protein sequence ID" value="CKU29596.1"/>
    <property type="molecule type" value="Genomic_DNA"/>
</dbReference>
<dbReference type="EMBL" id="CNGE01000400">
    <property type="protein sequence ID" value="CKS67110.1"/>
    <property type="molecule type" value="Genomic_DNA"/>
</dbReference>
<dbReference type="Proteomes" id="UP000048948">
    <property type="component" value="Unassembled WGS sequence"/>
</dbReference>
<evidence type="ECO:0000313" key="3">
    <source>
        <dbReference type="EMBL" id="CKU29596.1"/>
    </source>
</evidence>
<sequence>MLPNLRALNFVIEAILGQGVAYQARFDPQAKGLGEWLRSRHVEIPETLL</sequence>